<protein>
    <submittedName>
        <fullName evidence="2">SMI1/KNR4 family protein</fullName>
    </submittedName>
</protein>
<sequence>MNWKAFISNLDSLNLLTSFQFNSPATDNELKELQDSFKLNELPEELVGLYKQSNGIEEYLDNVKIGELIWPINRVIETNKEFRDSPHFKDLYMSFEQLLFVADAGNGDLFGFITLNGNFDRNDIFVWNHENDSREWVEPSLEKFIEWWLNGTIKI</sequence>
<proteinExistence type="predicted"/>
<comment type="caution">
    <text evidence="2">The sequence shown here is derived from an EMBL/GenBank/DDBJ whole genome shotgun (WGS) entry which is preliminary data.</text>
</comment>
<dbReference type="InterPro" id="IPR037883">
    <property type="entry name" value="Knr4/Smi1-like_sf"/>
</dbReference>
<dbReference type="EMBL" id="SEWF01000075">
    <property type="protein sequence ID" value="RYU92724.1"/>
    <property type="molecule type" value="Genomic_DNA"/>
</dbReference>
<dbReference type="Pfam" id="PF09346">
    <property type="entry name" value="SMI1_KNR4"/>
    <property type="match status" value="1"/>
</dbReference>
<evidence type="ECO:0000313" key="2">
    <source>
        <dbReference type="EMBL" id="RYU92724.1"/>
    </source>
</evidence>
<name>A0A4Q5LT47_9BACT</name>
<dbReference type="SMART" id="SM00860">
    <property type="entry name" value="SMI1_KNR4"/>
    <property type="match status" value="1"/>
</dbReference>
<accession>A0A4Q5LT47</accession>
<dbReference type="Gene3D" id="3.40.1580.10">
    <property type="entry name" value="SMI1/KNR4-like"/>
    <property type="match status" value="1"/>
</dbReference>
<reference evidence="2 3" key="1">
    <citation type="submission" date="2019-02" db="EMBL/GenBank/DDBJ databases">
        <title>Bacterial novel species Emticicia sp. 17J42-9 isolated from soil.</title>
        <authorList>
            <person name="Jung H.-Y."/>
        </authorList>
    </citation>
    <scope>NUCLEOTIDE SEQUENCE [LARGE SCALE GENOMIC DNA]</scope>
    <source>
        <strain evidence="2 3">17J42-9</strain>
    </source>
</reference>
<dbReference type="OrthoDB" id="3478416at2"/>
<evidence type="ECO:0000259" key="1">
    <source>
        <dbReference type="SMART" id="SM00860"/>
    </source>
</evidence>
<evidence type="ECO:0000313" key="3">
    <source>
        <dbReference type="Proteomes" id="UP000293162"/>
    </source>
</evidence>
<dbReference type="Proteomes" id="UP000293162">
    <property type="component" value="Unassembled WGS sequence"/>
</dbReference>
<gene>
    <name evidence="2" type="ORF">EWM59_25640</name>
</gene>
<organism evidence="2 3">
    <name type="scientific">Emticicia agri</name>
    <dbReference type="NCBI Taxonomy" id="2492393"/>
    <lineage>
        <taxon>Bacteria</taxon>
        <taxon>Pseudomonadati</taxon>
        <taxon>Bacteroidota</taxon>
        <taxon>Cytophagia</taxon>
        <taxon>Cytophagales</taxon>
        <taxon>Leadbetterellaceae</taxon>
        <taxon>Emticicia</taxon>
    </lineage>
</organism>
<dbReference type="SUPFAM" id="SSF160631">
    <property type="entry name" value="SMI1/KNR4-like"/>
    <property type="match status" value="1"/>
</dbReference>
<dbReference type="InterPro" id="IPR018958">
    <property type="entry name" value="Knr4/Smi1-like_dom"/>
</dbReference>
<keyword evidence="3" id="KW-1185">Reference proteome</keyword>
<feature type="domain" description="Knr4/Smi1-like" evidence="1">
    <location>
        <begin position="24"/>
        <end position="147"/>
    </location>
</feature>
<dbReference type="AlphaFoldDB" id="A0A4Q5LT47"/>
<dbReference type="RefSeq" id="WP_130024088.1">
    <property type="nucleotide sequence ID" value="NZ_SEWF01000075.1"/>
</dbReference>